<protein>
    <submittedName>
        <fullName evidence="1">Uncharacterized protein</fullName>
    </submittedName>
</protein>
<name>A0A243GPV8_BACTF</name>
<gene>
    <name evidence="1" type="ORF">BK772_10845</name>
</gene>
<organism evidence="1 2">
    <name type="scientific">Bacillus thuringiensis subsp. finitimus</name>
    <dbReference type="NCBI Taxonomy" id="29337"/>
    <lineage>
        <taxon>Bacteria</taxon>
        <taxon>Bacillati</taxon>
        <taxon>Bacillota</taxon>
        <taxon>Bacilli</taxon>
        <taxon>Bacillales</taxon>
        <taxon>Bacillaceae</taxon>
        <taxon>Bacillus</taxon>
        <taxon>Bacillus cereus group</taxon>
    </lineage>
</organism>
<proteinExistence type="predicted"/>
<accession>A0A243GPV8</accession>
<reference evidence="1 2" key="1">
    <citation type="submission" date="2016-10" db="EMBL/GenBank/DDBJ databases">
        <title>Comparative genomics of Bacillus thuringiensis reveals a path to pathogens against multiple invertebrate hosts.</title>
        <authorList>
            <person name="Zheng J."/>
            <person name="Gao Q."/>
            <person name="Liu H."/>
            <person name="Peng D."/>
            <person name="Ruan L."/>
            <person name="Sun M."/>
        </authorList>
    </citation>
    <scope>NUCLEOTIDE SEQUENCE [LARGE SCALE GENOMIC DNA]</scope>
    <source>
        <strain evidence="1">CTC</strain>
    </source>
</reference>
<evidence type="ECO:0000313" key="2">
    <source>
        <dbReference type="Proteomes" id="UP000195030"/>
    </source>
</evidence>
<comment type="caution">
    <text evidence="1">The sequence shown here is derived from an EMBL/GenBank/DDBJ whole genome shotgun (WGS) entry which is preliminary data.</text>
</comment>
<dbReference type="Proteomes" id="UP000195030">
    <property type="component" value="Unassembled WGS sequence"/>
</dbReference>
<evidence type="ECO:0000313" key="1">
    <source>
        <dbReference type="EMBL" id="OUA09720.1"/>
    </source>
</evidence>
<dbReference type="AlphaFoldDB" id="A0A243GPV8"/>
<dbReference type="EMBL" id="NFEL01000040">
    <property type="protein sequence ID" value="OUA09720.1"/>
    <property type="molecule type" value="Genomic_DNA"/>
</dbReference>
<sequence length="47" mass="5523">MLQLWHVSNGIYTSLLHDKKTGFDTFLFERDVGGKKQVIVFRGRDIR</sequence>